<gene>
    <name evidence="1" type="ORF">TNCT_252231</name>
</gene>
<reference evidence="1" key="1">
    <citation type="submission" date="2020-07" db="EMBL/GenBank/DDBJ databases">
        <title>Multicomponent nature underlies the extraordinary mechanical properties of spider dragline silk.</title>
        <authorList>
            <person name="Kono N."/>
            <person name="Nakamura H."/>
            <person name="Mori M."/>
            <person name="Yoshida Y."/>
            <person name="Ohtoshi R."/>
            <person name="Malay A.D."/>
            <person name="Moran D.A.P."/>
            <person name="Tomita M."/>
            <person name="Numata K."/>
            <person name="Arakawa K."/>
        </authorList>
    </citation>
    <scope>NUCLEOTIDE SEQUENCE</scope>
</reference>
<organism evidence="1 2">
    <name type="scientific">Trichonephila clavata</name>
    <name type="common">Joro spider</name>
    <name type="synonym">Nephila clavata</name>
    <dbReference type="NCBI Taxonomy" id="2740835"/>
    <lineage>
        <taxon>Eukaryota</taxon>
        <taxon>Metazoa</taxon>
        <taxon>Ecdysozoa</taxon>
        <taxon>Arthropoda</taxon>
        <taxon>Chelicerata</taxon>
        <taxon>Arachnida</taxon>
        <taxon>Araneae</taxon>
        <taxon>Araneomorphae</taxon>
        <taxon>Entelegynae</taxon>
        <taxon>Araneoidea</taxon>
        <taxon>Nephilidae</taxon>
        <taxon>Trichonephila</taxon>
    </lineage>
</organism>
<keyword evidence="2" id="KW-1185">Reference proteome</keyword>
<dbReference type="AlphaFoldDB" id="A0A8X6JJE9"/>
<name>A0A8X6JJE9_TRICU</name>
<sequence>MFDSLFLSSPTIVPLLSLRLDKTGHLDQEAKRPCTPKRYRLDLLFPLLWFKIGWFCDFHCILGKRTPQSSYGHV</sequence>
<comment type="caution">
    <text evidence="1">The sequence shown here is derived from an EMBL/GenBank/DDBJ whole genome shotgun (WGS) entry which is preliminary data.</text>
</comment>
<proteinExistence type="predicted"/>
<protein>
    <submittedName>
        <fullName evidence="1">Uncharacterized protein</fullName>
    </submittedName>
</protein>
<evidence type="ECO:0000313" key="1">
    <source>
        <dbReference type="EMBL" id="GFR27728.1"/>
    </source>
</evidence>
<accession>A0A8X6JJE9</accession>
<dbReference type="EMBL" id="BMAO01038905">
    <property type="protein sequence ID" value="GFR27728.1"/>
    <property type="molecule type" value="Genomic_DNA"/>
</dbReference>
<dbReference type="Proteomes" id="UP000887116">
    <property type="component" value="Unassembled WGS sequence"/>
</dbReference>
<evidence type="ECO:0000313" key="2">
    <source>
        <dbReference type="Proteomes" id="UP000887116"/>
    </source>
</evidence>